<feature type="compositionally biased region" description="Low complexity" evidence="1">
    <location>
        <begin position="63"/>
        <end position="89"/>
    </location>
</feature>
<sequence>MRGPNKVKRKGQSKDRSSRPSRRASVASTVSDDDFGPSSPRARVDTAPRQFTMQFDLPPLVDGRASASSGSLSATPSPRSEHSYSSPSREQLRPPPISLAGTGLYDHARLPLPHDVTPFGFDAQSPSGLRRASLPAYILEHHLRSTDAAGRTSFDHSVYAPPRGLDAVERTPRPRSSPAFPLLSPFAEAAPSACSSSGTSPRTPLELTYPVDDFSPAAAPPGFTPDFASFARFDGPAGWLGDDVDATPTLGADGDDAKRFPPYVHSEFTPESPE</sequence>
<dbReference type="AlphaFoldDB" id="A0A0C3P9X5"/>
<reference evidence="2 3" key="1">
    <citation type="journal article" date="2014" name="PLoS Genet.">
        <title>Analysis of the Phlebiopsis gigantea genome, transcriptome and secretome provides insight into its pioneer colonization strategies of wood.</title>
        <authorList>
            <person name="Hori C."/>
            <person name="Ishida T."/>
            <person name="Igarashi K."/>
            <person name="Samejima M."/>
            <person name="Suzuki H."/>
            <person name="Master E."/>
            <person name="Ferreira P."/>
            <person name="Ruiz-Duenas F.J."/>
            <person name="Held B."/>
            <person name="Canessa P."/>
            <person name="Larrondo L.F."/>
            <person name="Schmoll M."/>
            <person name="Druzhinina I.S."/>
            <person name="Kubicek C.P."/>
            <person name="Gaskell J.A."/>
            <person name="Kersten P."/>
            <person name="St John F."/>
            <person name="Glasner J."/>
            <person name="Sabat G."/>
            <person name="Splinter BonDurant S."/>
            <person name="Syed K."/>
            <person name="Yadav J."/>
            <person name="Mgbeahuruike A.C."/>
            <person name="Kovalchuk A."/>
            <person name="Asiegbu F.O."/>
            <person name="Lackner G."/>
            <person name="Hoffmeister D."/>
            <person name="Rencoret J."/>
            <person name="Gutierrez A."/>
            <person name="Sun H."/>
            <person name="Lindquist E."/>
            <person name="Barry K."/>
            <person name="Riley R."/>
            <person name="Grigoriev I.V."/>
            <person name="Henrissat B."/>
            <person name="Kues U."/>
            <person name="Berka R.M."/>
            <person name="Martinez A.T."/>
            <person name="Covert S.F."/>
            <person name="Blanchette R.A."/>
            <person name="Cullen D."/>
        </authorList>
    </citation>
    <scope>NUCLEOTIDE SEQUENCE [LARGE SCALE GENOMIC DNA]</scope>
    <source>
        <strain evidence="2 3">11061_1 CR5-6</strain>
    </source>
</reference>
<protein>
    <submittedName>
        <fullName evidence="2">Uncharacterized protein</fullName>
    </submittedName>
</protein>
<gene>
    <name evidence="2" type="ORF">PHLGIDRAFT_348773</name>
</gene>
<evidence type="ECO:0000256" key="1">
    <source>
        <dbReference type="SAM" id="MobiDB-lite"/>
    </source>
</evidence>
<proteinExistence type="predicted"/>
<feature type="region of interest" description="Disordered" evidence="1">
    <location>
        <begin position="243"/>
        <end position="274"/>
    </location>
</feature>
<feature type="region of interest" description="Disordered" evidence="1">
    <location>
        <begin position="1"/>
        <end position="104"/>
    </location>
</feature>
<dbReference type="Proteomes" id="UP000053257">
    <property type="component" value="Unassembled WGS sequence"/>
</dbReference>
<evidence type="ECO:0000313" key="3">
    <source>
        <dbReference type="Proteomes" id="UP000053257"/>
    </source>
</evidence>
<dbReference type="OrthoDB" id="10620144at2759"/>
<evidence type="ECO:0000313" key="2">
    <source>
        <dbReference type="EMBL" id="KIP01548.1"/>
    </source>
</evidence>
<dbReference type="HOGENOM" id="CLU_1016024_0_0_1"/>
<dbReference type="EMBL" id="KN840769">
    <property type="protein sequence ID" value="KIP01548.1"/>
    <property type="molecule type" value="Genomic_DNA"/>
</dbReference>
<accession>A0A0C3P9X5</accession>
<keyword evidence="3" id="KW-1185">Reference proteome</keyword>
<name>A0A0C3P9X5_PHLG1</name>
<organism evidence="2 3">
    <name type="scientific">Phlebiopsis gigantea (strain 11061_1 CR5-6)</name>
    <name type="common">White-rot fungus</name>
    <name type="synonym">Peniophora gigantea</name>
    <dbReference type="NCBI Taxonomy" id="745531"/>
    <lineage>
        <taxon>Eukaryota</taxon>
        <taxon>Fungi</taxon>
        <taxon>Dikarya</taxon>
        <taxon>Basidiomycota</taxon>
        <taxon>Agaricomycotina</taxon>
        <taxon>Agaricomycetes</taxon>
        <taxon>Polyporales</taxon>
        <taxon>Phanerochaetaceae</taxon>
        <taxon>Phlebiopsis</taxon>
    </lineage>
</organism>
<feature type="compositionally biased region" description="Basic residues" evidence="1">
    <location>
        <begin position="1"/>
        <end position="11"/>
    </location>
</feature>